<evidence type="ECO:0000313" key="9">
    <source>
        <dbReference type="Proteomes" id="UP000007478"/>
    </source>
</evidence>
<dbReference type="HAMAP" id="MF_00314">
    <property type="entry name" value="ATP_synth_C_arch"/>
    <property type="match status" value="1"/>
</dbReference>
<keyword evidence="5 7" id="KW-0472">Membrane</keyword>
<evidence type="ECO:0000256" key="3">
    <source>
        <dbReference type="ARBA" id="ARBA00022781"/>
    </source>
</evidence>
<dbReference type="GO" id="GO:0046933">
    <property type="term" value="F:proton-transporting ATP synthase activity, rotational mechanism"/>
    <property type="evidence" value="ECO:0007669"/>
    <property type="project" value="UniProtKB-UniRule"/>
</dbReference>
<organism evidence="8 9">
    <name type="scientific">Thermococcus barophilus (strain DSM 11836 / MP)</name>
    <dbReference type="NCBI Taxonomy" id="391623"/>
    <lineage>
        <taxon>Archaea</taxon>
        <taxon>Methanobacteriati</taxon>
        <taxon>Methanobacteriota</taxon>
        <taxon>Thermococci</taxon>
        <taxon>Thermococcales</taxon>
        <taxon>Thermococcaceae</taxon>
        <taxon>Thermococcus</taxon>
    </lineage>
</organism>
<comment type="subcellular location">
    <subcellularLocation>
        <location evidence="7">Cell membrane</location>
        <topology evidence="7">Peripheral membrane protein</topology>
    </subcellularLocation>
</comment>
<keyword evidence="1 7" id="KW-0813">Transport</keyword>
<dbReference type="SUPFAM" id="SSF103486">
    <property type="entry name" value="V-type ATP synthase subunit C"/>
    <property type="match status" value="1"/>
</dbReference>
<evidence type="ECO:0000256" key="4">
    <source>
        <dbReference type="ARBA" id="ARBA00023065"/>
    </source>
</evidence>
<keyword evidence="2 7" id="KW-1003">Cell membrane</keyword>
<keyword evidence="6 7" id="KW-0066">ATP synthesis</keyword>
<comment type="similarity">
    <text evidence="7">Belongs to the V-ATPase V0D/AC39 subunit family.</text>
</comment>
<name>F0LJN1_THEBM</name>
<evidence type="ECO:0000256" key="5">
    <source>
        <dbReference type="ARBA" id="ARBA00023136"/>
    </source>
</evidence>
<keyword evidence="4 7" id="KW-0406">Ion transport</keyword>
<evidence type="ECO:0000313" key="8">
    <source>
        <dbReference type="EMBL" id="ADT84673.1"/>
    </source>
</evidence>
<dbReference type="GO" id="GO:0005524">
    <property type="term" value="F:ATP binding"/>
    <property type="evidence" value="ECO:0007669"/>
    <property type="project" value="UniProtKB-UniRule"/>
</dbReference>
<sequence length="370" mass="43031">MEISTITGILDTTLAVIFTWIAYKTGSIIYKYTPYSYPNARIRAMEARLFTEQRFNELAESKDLNTFVMNLEDSDYKPYLSKLSIYTAETIDRAFDEALADTYRLMFKILPKRINPFFKLLLEEWDIRNISAIVKAKVYGEVARDYIAELGTMVEKIKAMAEAKTLEEILVILEGTEYEEVYQRLLLKEITIEEFETELYKMHYAKLLKYAESRKDEERKILEEFVKLKIDKINLMTILRAKLYGLGADKIRPFLIPGGSLSQRVLDTLMHVEDLSMALAELDSTKYNEVLREVREGLESGDLDVFNKAFERYIKRKISELTRFYPLSVAIPLNYILAKESEIRKLKAIAKLIEDRIKPEDIKALVGELP</sequence>
<keyword evidence="3 7" id="KW-0375">Hydrogen ion transport</keyword>
<dbReference type="InterPro" id="IPR014272">
    <property type="entry name" value="ATPase_V0-cplx_csu"/>
</dbReference>
<dbReference type="PATRIC" id="fig|391623.17.peg.1697"/>
<reference evidence="8 9" key="1">
    <citation type="journal article" date="2011" name="J. Bacteriol.">
        <title>Complete genome sequence of the hyperthermophilic, piezophilic, heterotrophic, and carboxydotrophic archaeon Thermococcus barophilus MP.</title>
        <authorList>
            <person name="Vannier P."/>
            <person name="Marteinsson V.T."/>
            <person name="Fridjonsson O.H."/>
            <person name="Oger P."/>
            <person name="Jebbar M."/>
        </authorList>
    </citation>
    <scope>NUCLEOTIDE SEQUENCE [LARGE SCALE GENOMIC DNA]</scope>
    <source>
        <strain evidence="9">DSM 11836 / MP</strain>
    </source>
</reference>
<dbReference type="EMBL" id="CP002372">
    <property type="protein sequence ID" value="ADT84673.1"/>
    <property type="molecule type" value="Genomic_DNA"/>
</dbReference>
<dbReference type="PANTHER" id="PTHR38682">
    <property type="entry name" value="V-TYPE ATP SYNTHASE SUBUNIT C"/>
    <property type="match status" value="1"/>
</dbReference>
<dbReference type="GO" id="GO:0005886">
    <property type="term" value="C:plasma membrane"/>
    <property type="evidence" value="ECO:0007669"/>
    <property type="project" value="UniProtKB-SubCell"/>
</dbReference>
<dbReference type="AlphaFoldDB" id="F0LJN1"/>
<gene>
    <name evidence="7" type="primary">atpC</name>
    <name evidence="8" type="ordered locus">TERMP_01698</name>
</gene>
<dbReference type="PANTHER" id="PTHR38682:SF1">
    <property type="entry name" value="V-TYPE ATP SYNTHASE SUBUNIT C"/>
    <property type="match status" value="1"/>
</dbReference>
<dbReference type="Gene3D" id="1.10.132.50">
    <property type="entry name" value="ATP synthase (C/AC39) subunit, domain 3"/>
    <property type="match status" value="3"/>
</dbReference>
<dbReference type="GeneID" id="10042014"/>
<evidence type="ECO:0000256" key="6">
    <source>
        <dbReference type="ARBA" id="ARBA00023310"/>
    </source>
</evidence>
<dbReference type="RefSeq" id="WP_013467971.1">
    <property type="nucleotide sequence ID" value="NC_014804.1"/>
</dbReference>
<dbReference type="GO" id="GO:0033179">
    <property type="term" value="C:proton-transporting V-type ATPase, V0 domain"/>
    <property type="evidence" value="ECO:0007669"/>
    <property type="project" value="InterPro"/>
</dbReference>
<dbReference type="OrthoDB" id="4272at2157"/>
<evidence type="ECO:0000256" key="1">
    <source>
        <dbReference type="ARBA" id="ARBA00022448"/>
    </source>
</evidence>
<keyword evidence="9" id="KW-1185">Reference proteome</keyword>
<dbReference type="HOGENOM" id="CLU_059311_0_0_2"/>
<dbReference type="NCBIfam" id="NF002269">
    <property type="entry name" value="PRK01198.1-5"/>
    <property type="match status" value="1"/>
</dbReference>
<protein>
    <recommendedName>
        <fullName evidence="7">A-type ATP synthase subunit C</fullName>
    </recommendedName>
</protein>
<dbReference type="KEGG" id="tba:TERMP_01698"/>
<evidence type="ECO:0000256" key="2">
    <source>
        <dbReference type="ARBA" id="ARBA00022475"/>
    </source>
</evidence>
<dbReference type="Pfam" id="PF01992">
    <property type="entry name" value="vATP-synt_AC39"/>
    <property type="match status" value="1"/>
</dbReference>
<dbReference type="NCBIfam" id="TIGR02923">
    <property type="entry name" value="AhaC"/>
    <property type="match status" value="1"/>
</dbReference>
<dbReference type="Proteomes" id="UP000007478">
    <property type="component" value="Chromosome"/>
</dbReference>
<accession>F0LJN1</accession>
<dbReference type="InterPro" id="IPR044911">
    <property type="entry name" value="V-type_ATPase_csu/dsu_dom_3"/>
</dbReference>
<dbReference type="InterPro" id="IPR050873">
    <property type="entry name" value="V-ATPase_V0D/AC39_subunit"/>
</dbReference>
<dbReference type="GO" id="GO:0042777">
    <property type="term" value="P:proton motive force-driven plasma membrane ATP synthesis"/>
    <property type="evidence" value="ECO:0007669"/>
    <property type="project" value="UniProtKB-UniRule"/>
</dbReference>
<proteinExistence type="inferred from homology"/>
<dbReference type="InterPro" id="IPR036079">
    <property type="entry name" value="ATPase_csu/dsu_sf"/>
</dbReference>
<comment type="subunit">
    <text evidence="7">Has multiple subunits with at least A(3), B(3), C, D, E, F, H, I and proteolipid K(x).</text>
</comment>
<comment type="function">
    <text evidence="7">Component of the A-type ATP synthase that produces ATP from ADP in the presence of a proton gradient across the membrane.</text>
</comment>
<dbReference type="GO" id="GO:0046961">
    <property type="term" value="F:proton-transporting ATPase activity, rotational mechanism"/>
    <property type="evidence" value="ECO:0007669"/>
    <property type="project" value="InterPro"/>
</dbReference>
<dbReference type="eggNOG" id="arCOG02459">
    <property type="taxonomic scope" value="Archaea"/>
</dbReference>
<evidence type="ECO:0000256" key="7">
    <source>
        <dbReference type="HAMAP-Rule" id="MF_00314"/>
    </source>
</evidence>
<dbReference type="InterPro" id="IPR002843">
    <property type="entry name" value="ATPase_V0-cplx_csu/dsu"/>
</dbReference>